<dbReference type="PIRSF" id="PIRSF016789">
    <property type="entry name" value="DUF454"/>
    <property type="match status" value="1"/>
</dbReference>
<evidence type="ECO:0000313" key="3">
    <source>
        <dbReference type="EMBL" id="RQW63161.1"/>
    </source>
</evidence>
<sequence length="109" mass="12410">MLSIALGILGIFLPLLPTTPFLLLASACFVKSSPRFHHWLISHPTFGPIIDNWQQNRSVSSKVKRRGAIVMLISFCWSIWVVPIFWVKIALFIGMLIGLTFFLRLKVND</sequence>
<dbReference type="AlphaFoldDB" id="A0A3N9TFX8"/>
<dbReference type="Pfam" id="PF04304">
    <property type="entry name" value="DUF454"/>
    <property type="match status" value="1"/>
</dbReference>
<dbReference type="EMBL" id="RJVQ01000003">
    <property type="protein sequence ID" value="RQW63161.1"/>
    <property type="molecule type" value="Genomic_DNA"/>
</dbReference>
<evidence type="ECO:0000313" key="4">
    <source>
        <dbReference type="Proteomes" id="UP000281112"/>
    </source>
</evidence>
<proteinExistence type="predicted"/>
<name>A0A3N9TFX8_9VIBR</name>
<evidence type="ECO:0000256" key="1">
    <source>
        <dbReference type="PIRNR" id="PIRNR016789"/>
    </source>
</evidence>
<protein>
    <recommendedName>
        <fullName evidence="1">Inner membrane protein</fullName>
    </recommendedName>
</protein>
<keyword evidence="2" id="KW-1133">Transmembrane helix</keyword>
<accession>A0A3N9TFX8</accession>
<feature type="transmembrane region" description="Helical" evidence="2">
    <location>
        <begin position="6"/>
        <end position="30"/>
    </location>
</feature>
<dbReference type="InterPro" id="IPR007401">
    <property type="entry name" value="DUF454"/>
</dbReference>
<dbReference type="GO" id="GO:0005886">
    <property type="term" value="C:plasma membrane"/>
    <property type="evidence" value="ECO:0007669"/>
    <property type="project" value="UniProtKB-SubCell"/>
</dbReference>
<dbReference type="PANTHER" id="PTHR35813:SF1">
    <property type="entry name" value="INNER MEMBRANE PROTEIN YBAN"/>
    <property type="match status" value="1"/>
</dbReference>
<evidence type="ECO:0000256" key="2">
    <source>
        <dbReference type="SAM" id="Phobius"/>
    </source>
</evidence>
<keyword evidence="2" id="KW-0812">Transmembrane</keyword>
<comment type="caution">
    <text evidence="3">The sequence shown here is derived from an EMBL/GenBank/DDBJ whole genome shotgun (WGS) entry which is preliminary data.</text>
</comment>
<comment type="subcellular location">
    <subcellularLocation>
        <location evidence="1">Cell inner membrane</location>
        <topology evidence="1">Multi-pass membrane protein</topology>
    </subcellularLocation>
</comment>
<keyword evidence="1 2" id="KW-0472">Membrane</keyword>
<dbReference type="Proteomes" id="UP000281112">
    <property type="component" value="Unassembled WGS sequence"/>
</dbReference>
<keyword evidence="4" id="KW-1185">Reference proteome</keyword>
<gene>
    <name evidence="3" type="ORF">EES38_07855</name>
</gene>
<organism evidence="3 4">
    <name type="scientific">Vibrio viridaestus</name>
    <dbReference type="NCBI Taxonomy" id="2487322"/>
    <lineage>
        <taxon>Bacteria</taxon>
        <taxon>Pseudomonadati</taxon>
        <taxon>Pseudomonadota</taxon>
        <taxon>Gammaproteobacteria</taxon>
        <taxon>Vibrionales</taxon>
        <taxon>Vibrionaceae</taxon>
        <taxon>Vibrio</taxon>
    </lineage>
</organism>
<reference evidence="3 4" key="1">
    <citation type="submission" date="2018-11" db="EMBL/GenBank/DDBJ databases">
        <title>Vibrio LJC006 sp. nov., isolated from seawater during the bloom of the enteromorpha.</title>
        <authorList>
            <person name="Liang J."/>
        </authorList>
    </citation>
    <scope>NUCLEOTIDE SEQUENCE [LARGE SCALE GENOMIC DNA]</scope>
    <source>
        <strain evidence="3 4">LJC006</strain>
    </source>
</reference>
<keyword evidence="1" id="KW-0997">Cell inner membrane</keyword>
<keyword evidence="1" id="KW-1003">Cell membrane</keyword>
<dbReference type="PANTHER" id="PTHR35813">
    <property type="entry name" value="INNER MEMBRANE PROTEIN YBAN"/>
    <property type="match status" value="1"/>
</dbReference>
<dbReference type="OrthoDB" id="9816293at2"/>